<evidence type="ECO:0000256" key="21">
    <source>
        <dbReference type="ARBA" id="ARBA00047969"/>
    </source>
</evidence>
<keyword evidence="12" id="KW-0966">Cell projection</keyword>
<evidence type="ECO:0000256" key="7">
    <source>
        <dbReference type="ARBA" id="ARBA00022801"/>
    </source>
</evidence>
<evidence type="ECO:0000256" key="12">
    <source>
        <dbReference type="ARBA" id="ARBA00023273"/>
    </source>
</evidence>
<sequence length="139" mass="15344">MEEKVLNRNQAEGDGYCFGCGPNNPYGLHLDFREEGERFVTKKTLTREYQSYGGTVHGGIVSTMLDEAMGGYLYEISGKRSVTARMDVRYRHPTPVGEELTIAGWIDSKKGKFVKMKAEIALPDGTITAEGTATIAVME</sequence>
<gene>
    <name evidence="25" type="ORF">SAMN02745190_00316</name>
</gene>
<dbReference type="SUPFAM" id="SSF54637">
    <property type="entry name" value="Thioesterase/thiol ester dehydrase-isomerase"/>
    <property type="match status" value="1"/>
</dbReference>
<protein>
    <recommendedName>
        <fullName evidence="17">Acyl-coenzyme A thioesterase THEM4</fullName>
        <ecNumber evidence="16">3.1.2.2</ecNumber>
    </recommendedName>
    <alternativeName>
        <fullName evidence="18">Thioesterase superfamily member 4</fullName>
    </alternativeName>
</protein>
<evidence type="ECO:0000256" key="14">
    <source>
        <dbReference type="ARBA" id="ARBA00037002"/>
    </source>
</evidence>
<feature type="domain" description="Thioesterase" evidence="24">
    <location>
        <begin position="53"/>
        <end position="126"/>
    </location>
</feature>
<evidence type="ECO:0000256" key="22">
    <source>
        <dbReference type="ARBA" id="ARBA00048074"/>
    </source>
</evidence>
<keyword evidence="11" id="KW-0472">Membrane</keyword>
<dbReference type="GO" id="GO:0005737">
    <property type="term" value="C:cytoplasm"/>
    <property type="evidence" value="ECO:0007669"/>
    <property type="project" value="UniProtKB-SubCell"/>
</dbReference>
<accession>A0A1M4T078</accession>
<keyword evidence="5" id="KW-0963">Cytoplasm</keyword>
<comment type="catalytic activity">
    <reaction evidence="21">
        <text>decanoyl-CoA + H2O = decanoate + CoA + H(+)</text>
        <dbReference type="Rhea" id="RHEA:40059"/>
        <dbReference type="ChEBI" id="CHEBI:15377"/>
        <dbReference type="ChEBI" id="CHEBI:15378"/>
        <dbReference type="ChEBI" id="CHEBI:27689"/>
        <dbReference type="ChEBI" id="CHEBI:57287"/>
        <dbReference type="ChEBI" id="CHEBI:61430"/>
    </reaction>
    <physiologicalReaction direction="left-to-right" evidence="21">
        <dbReference type="Rhea" id="RHEA:40060"/>
    </physiologicalReaction>
</comment>
<keyword evidence="9" id="KW-0809">Transit peptide</keyword>
<comment type="catalytic activity">
    <reaction evidence="23">
        <text>tetradecanoyl-CoA + H2O = tetradecanoate + CoA + H(+)</text>
        <dbReference type="Rhea" id="RHEA:40119"/>
        <dbReference type="ChEBI" id="CHEBI:15377"/>
        <dbReference type="ChEBI" id="CHEBI:15378"/>
        <dbReference type="ChEBI" id="CHEBI:30807"/>
        <dbReference type="ChEBI" id="CHEBI:57287"/>
        <dbReference type="ChEBI" id="CHEBI:57385"/>
    </reaction>
    <physiologicalReaction direction="left-to-right" evidence="23">
        <dbReference type="Rhea" id="RHEA:40120"/>
    </physiologicalReaction>
</comment>
<dbReference type="GO" id="GO:0006631">
    <property type="term" value="P:fatty acid metabolic process"/>
    <property type="evidence" value="ECO:0007669"/>
    <property type="project" value="UniProtKB-KW"/>
</dbReference>
<evidence type="ECO:0000256" key="15">
    <source>
        <dbReference type="ARBA" id="ARBA00038456"/>
    </source>
</evidence>
<evidence type="ECO:0000256" key="23">
    <source>
        <dbReference type="ARBA" id="ARBA00048180"/>
    </source>
</evidence>
<keyword evidence="10" id="KW-0443">Lipid metabolism</keyword>
<dbReference type="InterPro" id="IPR052365">
    <property type="entry name" value="THEM4/THEM5_acyl-CoA_thioest"/>
</dbReference>
<proteinExistence type="inferred from homology"/>
<dbReference type="Proteomes" id="UP000184404">
    <property type="component" value="Unassembled WGS sequence"/>
</dbReference>
<comment type="similarity">
    <text evidence="15">Belongs to the THEM4/THEM5 thioesterase family.</text>
</comment>
<dbReference type="AlphaFoldDB" id="A0A1M4T078"/>
<dbReference type="PANTHER" id="PTHR12418:SF19">
    <property type="entry name" value="ACYL-COENZYME A THIOESTERASE THEM4"/>
    <property type="match status" value="1"/>
</dbReference>
<organism evidence="25 26">
    <name type="scientific">Schwartzia succinivorans DSM 10502</name>
    <dbReference type="NCBI Taxonomy" id="1123243"/>
    <lineage>
        <taxon>Bacteria</taxon>
        <taxon>Bacillati</taxon>
        <taxon>Bacillota</taxon>
        <taxon>Negativicutes</taxon>
        <taxon>Selenomonadales</taxon>
        <taxon>Selenomonadaceae</taxon>
        <taxon>Schwartzia</taxon>
    </lineage>
</organism>
<comment type="catalytic activity">
    <reaction evidence="20">
        <text>hexadecanoyl-CoA + H2O = hexadecanoate + CoA + H(+)</text>
        <dbReference type="Rhea" id="RHEA:16645"/>
        <dbReference type="ChEBI" id="CHEBI:7896"/>
        <dbReference type="ChEBI" id="CHEBI:15377"/>
        <dbReference type="ChEBI" id="CHEBI:15378"/>
        <dbReference type="ChEBI" id="CHEBI:57287"/>
        <dbReference type="ChEBI" id="CHEBI:57379"/>
        <dbReference type="EC" id="3.1.2.2"/>
    </reaction>
    <physiologicalReaction direction="left-to-right" evidence="20">
        <dbReference type="Rhea" id="RHEA:16646"/>
    </physiologicalReaction>
</comment>
<evidence type="ECO:0000256" key="4">
    <source>
        <dbReference type="ARBA" id="ARBA00022475"/>
    </source>
</evidence>
<dbReference type="Gene3D" id="3.10.129.10">
    <property type="entry name" value="Hotdog Thioesterase"/>
    <property type="match status" value="1"/>
</dbReference>
<evidence type="ECO:0000256" key="16">
    <source>
        <dbReference type="ARBA" id="ARBA00038848"/>
    </source>
</evidence>
<dbReference type="GO" id="GO:0016020">
    <property type="term" value="C:membrane"/>
    <property type="evidence" value="ECO:0007669"/>
    <property type="project" value="UniProtKB-SubCell"/>
</dbReference>
<keyword evidence="26" id="KW-1185">Reference proteome</keyword>
<dbReference type="PANTHER" id="PTHR12418">
    <property type="entry name" value="ACYL-COENZYME A THIOESTERASE THEM4"/>
    <property type="match status" value="1"/>
</dbReference>
<dbReference type="STRING" id="1123243.SAMN02745190_00316"/>
<evidence type="ECO:0000256" key="18">
    <source>
        <dbReference type="ARBA" id="ARBA00043210"/>
    </source>
</evidence>
<comment type="subcellular location">
    <subcellularLocation>
        <location evidence="3">Cell projection</location>
        <location evidence="3">Ruffle membrane</location>
    </subcellularLocation>
    <subcellularLocation>
        <location evidence="2">Cytoplasm</location>
    </subcellularLocation>
    <subcellularLocation>
        <location evidence="1">Membrane</location>
        <topology evidence="1">Peripheral membrane protein</topology>
    </subcellularLocation>
</comment>
<comment type="catalytic activity">
    <reaction evidence="19">
        <text>octanoyl-CoA + H2O = octanoate + CoA + H(+)</text>
        <dbReference type="Rhea" id="RHEA:30143"/>
        <dbReference type="ChEBI" id="CHEBI:15377"/>
        <dbReference type="ChEBI" id="CHEBI:15378"/>
        <dbReference type="ChEBI" id="CHEBI:25646"/>
        <dbReference type="ChEBI" id="CHEBI:57287"/>
        <dbReference type="ChEBI" id="CHEBI:57386"/>
    </reaction>
    <physiologicalReaction direction="left-to-right" evidence="19">
        <dbReference type="Rhea" id="RHEA:30144"/>
    </physiologicalReaction>
</comment>
<evidence type="ECO:0000256" key="10">
    <source>
        <dbReference type="ARBA" id="ARBA00023098"/>
    </source>
</evidence>
<evidence type="ECO:0000259" key="24">
    <source>
        <dbReference type="Pfam" id="PF03061"/>
    </source>
</evidence>
<dbReference type="Pfam" id="PF03061">
    <property type="entry name" value="4HBT"/>
    <property type="match status" value="1"/>
</dbReference>
<dbReference type="EC" id="3.1.2.2" evidence="16"/>
<keyword evidence="4" id="KW-1003">Cell membrane</keyword>
<name>A0A1M4T078_9FIRM</name>
<evidence type="ECO:0000256" key="20">
    <source>
        <dbReference type="ARBA" id="ARBA00047734"/>
    </source>
</evidence>
<evidence type="ECO:0000256" key="8">
    <source>
        <dbReference type="ARBA" id="ARBA00022832"/>
    </source>
</evidence>
<evidence type="ECO:0000313" key="26">
    <source>
        <dbReference type="Proteomes" id="UP000184404"/>
    </source>
</evidence>
<evidence type="ECO:0000256" key="17">
    <source>
        <dbReference type="ARBA" id="ARBA00040123"/>
    </source>
</evidence>
<dbReference type="InterPro" id="IPR029069">
    <property type="entry name" value="HotDog_dom_sf"/>
</dbReference>
<evidence type="ECO:0000256" key="1">
    <source>
        <dbReference type="ARBA" id="ARBA00004170"/>
    </source>
</evidence>
<evidence type="ECO:0000256" key="3">
    <source>
        <dbReference type="ARBA" id="ARBA00004632"/>
    </source>
</evidence>
<evidence type="ECO:0000256" key="11">
    <source>
        <dbReference type="ARBA" id="ARBA00023136"/>
    </source>
</evidence>
<reference evidence="25 26" key="1">
    <citation type="submission" date="2016-11" db="EMBL/GenBank/DDBJ databases">
        <authorList>
            <person name="Jaros S."/>
            <person name="Januszkiewicz K."/>
            <person name="Wedrychowicz H."/>
        </authorList>
    </citation>
    <scope>NUCLEOTIDE SEQUENCE [LARGE SCALE GENOMIC DNA]</scope>
    <source>
        <strain evidence="25 26">DSM 10502</strain>
    </source>
</reference>
<evidence type="ECO:0000256" key="2">
    <source>
        <dbReference type="ARBA" id="ARBA00004496"/>
    </source>
</evidence>
<evidence type="ECO:0000256" key="5">
    <source>
        <dbReference type="ARBA" id="ARBA00022490"/>
    </source>
</evidence>
<dbReference type="GO" id="GO:0016787">
    <property type="term" value="F:hydrolase activity"/>
    <property type="evidence" value="ECO:0007669"/>
    <property type="project" value="UniProtKB-KW"/>
</dbReference>
<evidence type="ECO:0000256" key="19">
    <source>
        <dbReference type="ARBA" id="ARBA00047588"/>
    </source>
</evidence>
<evidence type="ECO:0000256" key="6">
    <source>
        <dbReference type="ARBA" id="ARBA00022703"/>
    </source>
</evidence>
<evidence type="ECO:0000256" key="13">
    <source>
        <dbReference type="ARBA" id="ARBA00035852"/>
    </source>
</evidence>
<keyword evidence="7" id="KW-0378">Hydrolase</keyword>
<comment type="catalytic activity">
    <reaction evidence="13">
        <text>(5Z,8Z,11Z,14Z)-eicosatetraenoyl-CoA + H2O = (5Z,8Z,11Z,14Z)-eicosatetraenoate + CoA + H(+)</text>
        <dbReference type="Rhea" id="RHEA:40151"/>
        <dbReference type="ChEBI" id="CHEBI:15377"/>
        <dbReference type="ChEBI" id="CHEBI:15378"/>
        <dbReference type="ChEBI" id="CHEBI:32395"/>
        <dbReference type="ChEBI" id="CHEBI:57287"/>
        <dbReference type="ChEBI" id="CHEBI:57368"/>
    </reaction>
    <physiologicalReaction direction="left-to-right" evidence="13">
        <dbReference type="Rhea" id="RHEA:40152"/>
    </physiologicalReaction>
</comment>
<comment type="catalytic activity">
    <reaction evidence="14">
        <text>(9Z)-octadecenoyl-CoA + H2O = (9Z)-octadecenoate + CoA + H(+)</text>
        <dbReference type="Rhea" id="RHEA:40139"/>
        <dbReference type="ChEBI" id="CHEBI:15377"/>
        <dbReference type="ChEBI" id="CHEBI:15378"/>
        <dbReference type="ChEBI" id="CHEBI:30823"/>
        <dbReference type="ChEBI" id="CHEBI:57287"/>
        <dbReference type="ChEBI" id="CHEBI:57387"/>
    </reaction>
    <physiologicalReaction direction="left-to-right" evidence="14">
        <dbReference type="Rhea" id="RHEA:40140"/>
    </physiologicalReaction>
</comment>
<dbReference type="EMBL" id="FQUG01000002">
    <property type="protein sequence ID" value="SHE37826.1"/>
    <property type="molecule type" value="Genomic_DNA"/>
</dbReference>
<evidence type="ECO:0000256" key="9">
    <source>
        <dbReference type="ARBA" id="ARBA00022946"/>
    </source>
</evidence>
<comment type="catalytic activity">
    <reaction evidence="22">
        <text>dodecanoyl-CoA + H2O = dodecanoate + CoA + H(+)</text>
        <dbReference type="Rhea" id="RHEA:30135"/>
        <dbReference type="ChEBI" id="CHEBI:15377"/>
        <dbReference type="ChEBI" id="CHEBI:15378"/>
        <dbReference type="ChEBI" id="CHEBI:18262"/>
        <dbReference type="ChEBI" id="CHEBI:57287"/>
        <dbReference type="ChEBI" id="CHEBI:57375"/>
    </reaction>
    <physiologicalReaction direction="left-to-right" evidence="22">
        <dbReference type="Rhea" id="RHEA:30136"/>
    </physiologicalReaction>
</comment>
<evidence type="ECO:0000313" key="25">
    <source>
        <dbReference type="EMBL" id="SHE37826.1"/>
    </source>
</evidence>
<dbReference type="RefSeq" id="WP_072934422.1">
    <property type="nucleotide sequence ID" value="NZ_FQUG01000002.1"/>
</dbReference>
<keyword evidence="6" id="KW-0053">Apoptosis</keyword>
<dbReference type="OrthoDB" id="9792301at2"/>
<dbReference type="InterPro" id="IPR006683">
    <property type="entry name" value="Thioestr_dom"/>
</dbReference>
<keyword evidence="8" id="KW-0276">Fatty acid metabolism</keyword>
<dbReference type="CDD" id="cd03440">
    <property type="entry name" value="hot_dog"/>
    <property type="match status" value="1"/>
</dbReference>